<dbReference type="GO" id="GO:0000981">
    <property type="term" value="F:DNA-binding transcription factor activity, RNA polymerase II-specific"/>
    <property type="evidence" value="ECO:0007669"/>
    <property type="project" value="TreeGrafter"/>
</dbReference>
<dbReference type="CDD" id="cd14689">
    <property type="entry name" value="bZIP_CREB3"/>
    <property type="match status" value="1"/>
</dbReference>
<dbReference type="PANTHER" id="PTHR45996:SF3">
    <property type="entry name" value="CREB-H TRANSCRIPTION FACTOR HOMOLOG LET-607"/>
    <property type="match status" value="1"/>
</dbReference>
<reference evidence="10" key="1">
    <citation type="submission" date="2025-08" db="UniProtKB">
        <authorList>
            <consortium name="RefSeq"/>
        </authorList>
    </citation>
    <scope>IDENTIFICATION</scope>
</reference>
<dbReference type="Proteomes" id="UP000694845">
    <property type="component" value="Unplaced"/>
</dbReference>
<feature type="compositionally biased region" description="Polar residues" evidence="7">
    <location>
        <begin position="497"/>
        <end position="507"/>
    </location>
</feature>
<comment type="subcellular location">
    <subcellularLocation>
        <location evidence="1">Endoplasmic reticulum membrane</location>
        <topology evidence="1">Single-pass type II membrane protein</topology>
    </subcellularLocation>
</comment>
<feature type="region of interest" description="Disordered" evidence="7">
    <location>
        <begin position="391"/>
        <end position="417"/>
    </location>
</feature>
<sequence>MIHGPKIATRVGEEQRLCGTYLGDKEFRSSSKLQQDLGNIRTVKHLSKMSVAVENLSGRTLSGSEDLDLLFNEKDGILSELTFNNTDEPLLYDQDFPPVSDDIFSNLLNTDFDLSAVPKNSYDQPVASPEHSDSGISDGINSPQYQSDSQSGDSPPRIDELEEVIMDSADMSSYLIGSDEMLMEQTTIDKSDLIESGGFDWDLKLTSTEAKKATLPLTVQDIKTISATTATRTISTTDSSYPKLRLTDEEKRLLAEMNITLPTDMPLTKDEERALKTVRRKIRNKISAMDSRKRKKVYVDNLEQRVQLCTKQNLEMQKKMAKLENENKSLMEQLKKLQALVSKTTTKAAHASTCVMVLLLSFALLIAPSFNPFGKSKDSQMSAGYQPSGVVSRTLKQTDMPTEEPYSISTEPSVMADNQLDEDEPITFGRFAKPSYTKQSEVPSASQEAGDRLNADSNAPSAHDAAASQLSQDPGKPAEVKETSRNQSSTDTRHNNPKLQRQVTKTIQHGDEM</sequence>
<dbReference type="SUPFAM" id="SSF57959">
    <property type="entry name" value="Leucine zipper domain"/>
    <property type="match status" value="1"/>
</dbReference>
<proteinExistence type="predicted"/>
<dbReference type="GO" id="GO:0000978">
    <property type="term" value="F:RNA polymerase II cis-regulatory region sequence-specific DNA binding"/>
    <property type="evidence" value="ECO:0007669"/>
    <property type="project" value="TreeGrafter"/>
</dbReference>
<gene>
    <name evidence="10" type="primary">LOC110985890</name>
</gene>
<dbReference type="KEGG" id="aplc:110985890"/>
<feature type="coiled-coil region" evidence="6">
    <location>
        <begin position="299"/>
        <end position="347"/>
    </location>
</feature>
<evidence type="ECO:0000256" key="6">
    <source>
        <dbReference type="SAM" id="Coils"/>
    </source>
</evidence>
<feature type="domain" description="BZIP" evidence="8">
    <location>
        <begin position="274"/>
        <end position="337"/>
    </location>
</feature>
<dbReference type="Gene3D" id="1.20.5.170">
    <property type="match status" value="1"/>
</dbReference>
<dbReference type="GeneID" id="110985890"/>
<accession>A0A8B7ZIC9</accession>
<feature type="region of interest" description="Disordered" evidence="7">
    <location>
        <begin position="120"/>
        <end position="157"/>
    </location>
</feature>
<feature type="compositionally biased region" description="Polar residues" evidence="7">
    <location>
        <begin position="139"/>
        <end position="153"/>
    </location>
</feature>
<organism evidence="9 10">
    <name type="scientific">Acanthaster planci</name>
    <name type="common">Crown-of-thorns starfish</name>
    <dbReference type="NCBI Taxonomy" id="133434"/>
    <lineage>
        <taxon>Eukaryota</taxon>
        <taxon>Metazoa</taxon>
        <taxon>Echinodermata</taxon>
        <taxon>Eleutherozoa</taxon>
        <taxon>Asterozoa</taxon>
        <taxon>Asteroidea</taxon>
        <taxon>Valvatacea</taxon>
        <taxon>Valvatida</taxon>
        <taxon>Acanthasteridae</taxon>
        <taxon>Acanthaster</taxon>
    </lineage>
</organism>
<dbReference type="OrthoDB" id="674948at2759"/>
<protein>
    <submittedName>
        <fullName evidence="10">Cyclic AMP-responsive element-binding protein 3-like protein 3-A isoform X1</fullName>
    </submittedName>
</protein>
<evidence type="ECO:0000313" key="9">
    <source>
        <dbReference type="Proteomes" id="UP000694845"/>
    </source>
</evidence>
<dbReference type="RefSeq" id="XP_022103021.1">
    <property type="nucleotide sequence ID" value="XM_022247329.1"/>
</dbReference>
<dbReference type="PROSITE" id="PS50217">
    <property type="entry name" value="BZIP"/>
    <property type="match status" value="1"/>
</dbReference>
<keyword evidence="9" id="KW-1185">Reference proteome</keyword>
<evidence type="ECO:0000256" key="7">
    <source>
        <dbReference type="SAM" id="MobiDB-lite"/>
    </source>
</evidence>
<dbReference type="GO" id="GO:0005789">
    <property type="term" value="C:endoplasmic reticulum membrane"/>
    <property type="evidence" value="ECO:0007669"/>
    <property type="project" value="UniProtKB-SubCell"/>
</dbReference>
<dbReference type="InterPro" id="IPR046347">
    <property type="entry name" value="bZIP_sf"/>
</dbReference>
<name>A0A8B7ZIC9_ACAPL</name>
<evidence type="ECO:0000313" key="10">
    <source>
        <dbReference type="RefSeq" id="XP_022103021.1"/>
    </source>
</evidence>
<keyword evidence="5" id="KW-0539">Nucleus</keyword>
<dbReference type="InterPro" id="IPR051381">
    <property type="entry name" value="CREB_ATF_subfamily"/>
</dbReference>
<dbReference type="PANTHER" id="PTHR45996">
    <property type="entry name" value="AGAP001464-PB"/>
    <property type="match status" value="1"/>
</dbReference>
<dbReference type="Pfam" id="PF00170">
    <property type="entry name" value="bZIP_1"/>
    <property type="match status" value="1"/>
</dbReference>
<keyword evidence="3" id="KW-0238">DNA-binding</keyword>
<dbReference type="InterPro" id="IPR004827">
    <property type="entry name" value="bZIP"/>
</dbReference>
<keyword evidence="4" id="KW-0804">Transcription</keyword>
<keyword evidence="6" id="KW-0175">Coiled coil</keyword>
<dbReference type="GO" id="GO:0005634">
    <property type="term" value="C:nucleus"/>
    <property type="evidence" value="ECO:0007669"/>
    <property type="project" value="TreeGrafter"/>
</dbReference>
<dbReference type="AlphaFoldDB" id="A0A8B7ZIC9"/>
<evidence type="ECO:0000256" key="3">
    <source>
        <dbReference type="ARBA" id="ARBA00023125"/>
    </source>
</evidence>
<feature type="region of interest" description="Disordered" evidence="7">
    <location>
        <begin position="431"/>
        <end position="513"/>
    </location>
</feature>
<dbReference type="SMART" id="SM00338">
    <property type="entry name" value="BRLZ"/>
    <property type="match status" value="1"/>
</dbReference>
<evidence type="ECO:0000256" key="4">
    <source>
        <dbReference type="ARBA" id="ARBA00023163"/>
    </source>
</evidence>
<feature type="compositionally biased region" description="Polar residues" evidence="7">
    <location>
        <begin position="391"/>
        <end position="400"/>
    </location>
</feature>
<evidence type="ECO:0000256" key="5">
    <source>
        <dbReference type="ARBA" id="ARBA00023242"/>
    </source>
</evidence>
<evidence type="ECO:0000259" key="8">
    <source>
        <dbReference type="PROSITE" id="PS50217"/>
    </source>
</evidence>
<feature type="compositionally biased region" description="Polar residues" evidence="7">
    <location>
        <begin position="436"/>
        <end position="447"/>
    </location>
</feature>
<evidence type="ECO:0000256" key="1">
    <source>
        <dbReference type="ARBA" id="ARBA00004648"/>
    </source>
</evidence>
<keyword evidence="2" id="KW-0805">Transcription regulation</keyword>
<evidence type="ECO:0000256" key="2">
    <source>
        <dbReference type="ARBA" id="ARBA00023015"/>
    </source>
</evidence>